<dbReference type="InterPro" id="IPR028082">
    <property type="entry name" value="Peripla_BP_I"/>
</dbReference>
<keyword evidence="2" id="KW-0238">DNA-binding</keyword>
<dbReference type="PROSITE" id="PS50932">
    <property type="entry name" value="HTH_LACI_2"/>
    <property type="match status" value="1"/>
</dbReference>
<dbReference type="Pfam" id="PF13377">
    <property type="entry name" value="Peripla_BP_3"/>
    <property type="match status" value="1"/>
</dbReference>
<keyword evidence="1" id="KW-0805">Transcription regulation</keyword>
<dbReference type="PANTHER" id="PTHR30146">
    <property type="entry name" value="LACI-RELATED TRANSCRIPTIONAL REPRESSOR"/>
    <property type="match status" value="1"/>
</dbReference>
<sequence length="343" mass="37204">MAGMREVARVAGVSLSTVSIVLSESDKYVSPEIREKVLEAARKTGYVLKPRKRAEKTIAVILPSISSTFFSNLLRGIEEALSGQGYALMVCDSEFQYEKEKQFIGMIKKQELCGVIIDSSCPENQEEAYAAFLKEKYGDSGIPVVFLERRSKEESFGSVFVDHYGNAYQAVSHLISQGHRDIAHIGGIPGNIASRERTRGYYDALLGQGVEPDADLADAGDFSPNSGYLAMKRLLQHGKSFTAVFAANDQMAIGAMKAVLSAGKRIPEDVAVIGIDNLSVSTMVSPALSTINVPTFQMGKEAVRLLLEMREGVAAAQIQIPCGLIVRKSTDPAAGSEWELLGW</sequence>
<proteinExistence type="predicted"/>
<dbReference type="Gene3D" id="1.10.260.40">
    <property type="entry name" value="lambda repressor-like DNA-binding domains"/>
    <property type="match status" value="1"/>
</dbReference>
<dbReference type="AlphaFoldDB" id="A0A4Q7PMF2"/>
<evidence type="ECO:0000256" key="1">
    <source>
        <dbReference type="ARBA" id="ARBA00023015"/>
    </source>
</evidence>
<dbReference type="InterPro" id="IPR046335">
    <property type="entry name" value="LacI/GalR-like_sensor"/>
</dbReference>
<evidence type="ECO:0000313" key="6">
    <source>
        <dbReference type="Proteomes" id="UP000292927"/>
    </source>
</evidence>
<dbReference type="GO" id="GO:0003700">
    <property type="term" value="F:DNA-binding transcription factor activity"/>
    <property type="evidence" value="ECO:0007669"/>
    <property type="project" value="TreeGrafter"/>
</dbReference>
<keyword evidence="3" id="KW-0804">Transcription</keyword>
<dbReference type="CDD" id="cd01392">
    <property type="entry name" value="HTH_LacI"/>
    <property type="match status" value="1"/>
</dbReference>
<evidence type="ECO:0000256" key="3">
    <source>
        <dbReference type="ARBA" id="ARBA00023163"/>
    </source>
</evidence>
<protein>
    <submittedName>
        <fullName evidence="5">LacI family transcriptional regulator</fullName>
    </submittedName>
</protein>
<evidence type="ECO:0000259" key="4">
    <source>
        <dbReference type="PROSITE" id="PS50932"/>
    </source>
</evidence>
<dbReference type="RefSeq" id="WP_130432182.1">
    <property type="nucleotide sequence ID" value="NZ_SGXF01000001.1"/>
</dbReference>
<organism evidence="5 6">
    <name type="scientific">Cuneatibacter caecimuris</name>
    <dbReference type="NCBI Taxonomy" id="1796618"/>
    <lineage>
        <taxon>Bacteria</taxon>
        <taxon>Bacillati</taxon>
        <taxon>Bacillota</taxon>
        <taxon>Clostridia</taxon>
        <taxon>Lachnospirales</taxon>
        <taxon>Lachnospiraceae</taxon>
        <taxon>Cuneatibacter</taxon>
    </lineage>
</organism>
<evidence type="ECO:0000256" key="2">
    <source>
        <dbReference type="ARBA" id="ARBA00023125"/>
    </source>
</evidence>
<comment type="caution">
    <text evidence="5">The sequence shown here is derived from an EMBL/GenBank/DDBJ whole genome shotgun (WGS) entry which is preliminary data.</text>
</comment>
<dbReference type="Proteomes" id="UP000292927">
    <property type="component" value="Unassembled WGS sequence"/>
</dbReference>
<evidence type="ECO:0000313" key="5">
    <source>
        <dbReference type="EMBL" id="RZT02099.1"/>
    </source>
</evidence>
<dbReference type="CDD" id="cd06267">
    <property type="entry name" value="PBP1_LacI_sugar_binding-like"/>
    <property type="match status" value="1"/>
</dbReference>
<dbReference type="Gene3D" id="3.40.50.2300">
    <property type="match status" value="2"/>
</dbReference>
<dbReference type="SUPFAM" id="SSF53822">
    <property type="entry name" value="Periplasmic binding protein-like I"/>
    <property type="match status" value="1"/>
</dbReference>
<dbReference type="EMBL" id="SGXF01000001">
    <property type="protein sequence ID" value="RZT02099.1"/>
    <property type="molecule type" value="Genomic_DNA"/>
</dbReference>
<dbReference type="Pfam" id="PF00356">
    <property type="entry name" value="LacI"/>
    <property type="match status" value="1"/>
</dbReference>
<name>A0A4Q7PMF2_9FIRM</name>
<dbReference type="OrthoDB" id="9784962at2"/>
<gene>
    <name evidence="5" type="ORF">EV209_0204</name>
</gene>
<feature type="domain" description="HTH lacI-type" evidence="4">
    <location>
        <begin position="2"/>
        <end position="57"/>
    </location>
</feature>
<dbReference type="PANTHER" id="PTHR30146:SF109">
    <property type="entry name" value="HTH-TYPE TRANSCRIPTIONAL REGULATOR GALS"/>
    <property type="match status" value="1"/>
</dbReference>
<reference evidence="5 6" key="1">
    <citation type="submission" date="2019-02" db="EMBL/GenBank/DDBJ databases">
        <title>Genomic Encyclopedia of Type Strains, Phase IV (KMG-IV): sequencing the most valuable type-strain genomes for metagenomic binning, comparative biology and taxonomic classification.</title>
        <authorList>
            <person name="Goeker M."/>
        </authorList>
    </citation>
    <scope>NUCLEOTIDE SEQUENCE [LARGE SCALE GENOMIC DNA]</scope>
    <source>
        <strain evidence="5 6">DSM 29486</strain>
    </source>
</reference>
<dbReference type="GO" id="GO:0000976">
    <property type="term" value="F:transcription cis-regulatory region binding"/>
    <property type="evidence" value="ECO:0007669"/>
    <property type="project" value="TreeGrafter"/>
</dbReference>
<dbReference type="SMART" id="SM00354">
    <property type="entry name" value="HTH_LACI"/>
    <property type="match status" value="1"/>
</dbReference>
<dbReference type="InterPro" id="IPR010982">
    <property type="entry name" value="Lambda_DNA-bd_dom_sf"/>
</dbReference>
<accession>A0A4Q7PMF2</accession>
<dbReference type="InterPro" id="IPR000843">
    <property type="entry name" value="HTH_LacI"/>
</dbReference>
<dbReference type="PROSITE" id="PS00356">
    <property type="entry name" value="HTH_LACI_1"/>
    <property type="match status" value="1"/>
</dbReference>
<dbReference type="SUPFAM" id="SSF47413">
    <property type="entry name" value="lambda repressor-like DNA-binding domains"/>
    <property type="match status" value="1"/>
</dbReference>
<keyword evidence="6" id="KW-1185">Reference proteome</keyword>